<dbReference type="GO" id="GO:0008615">
    <property type="term" value="P:pyridoxine biosynthetic process"/>
    <property type="evidence" value="ECO:0007669"/>
    <property type="project" value="UniProtKB-UniRule"/>
</dbReference>
<dbReference type="GO" id="GO:0051287">
    <property type="term" value="F:NAD binding"/>
    <property type="evidence" value="ECO:0007669"/>
    <property type="project" value="InterPro"/>
</dbReference>
<feature type="active site" description="Proton donor" evidence="5">
    <location>
        <position position="254"/>
    </location>
</feature>
<dbReference type="GO" id="GO:0046983">
    <property type="term" value="F:protein dimerization activity"/>
    <property type="evidence" value="ECO:0007669"/>
    <property type="project" value="InterPro"/>
</dbReference>
<evidence type="ECO:0000256" key="3">
    <source>
        <dbReference type="ARBA" id="ARBA00023027"/>
    </source>
</evidence>
<keyword evidence="10" id="KW-1185">Reference proteome</keyword>
<keyword evidence="4 5" id="KW-0664">Pyridoxine biosynthesis</keyword>
<feature type="domain" description="Erythronate-4-phosphate dehydrogenase dimerisation" evidence="8">
    <location>
        <begin position="300"/>
        <end position="361"/>
    </location>
</feature>
<feature type="binding site" evidence="5">
    <location>
        <position position="67"/>
    </location>
    <ligand>
        <name>substrate</name>
    </ligand>
</feature>
<feature type="binding site" evidence="5">
    <location>
        <position position="147"/>
    </location>
    <ligand>
        <name>NAD(+)</name>
        <dbReference type="ChEBI" id="CHEBI:57540"/>
    </ligand>
</feature>
<comment type="caution">
    <text evidence="5">Lacks conserved residue(s) required for the propagation of feature annotation.</text>
</comment>
<comment type="catalytic activity">
    <reaction evidence="5">
        <text>4-phospho-D-erythronate + NAD(+) = (R)-3-hydroxy-2-oxo-4-phosphooxybutanoate + NADH + H(+)</text>
        <dbReference type="Rhea" id="RHEA:18829"/>
        <dbReference type="ChEBI" id="CHEBI:15378"/>
        <dbReference type="ChEBI" id="CHEBI:57540"/>
        <dbReference type="ChEBI" id="CHEBI:57945"/>
        <dbReference type="ChEBI" id="CHEBI:58538"/>
        <dbReference type="ChEBI" id="CHEBI:58766"/>
        <dbReference type="EC" id="1.1.1.290"/>
    </reaction>
</comment>
<dbReference type="InterPro" id="IPR024531">
    <property type="entry name" value="Erythronate-4-P_DHase_dimer"/>
</dbReference>
<feature type="active site" evidence="5">
    <location>
        <position position="237"/>
    </location>
</feature>
<dbReference type="Gene3D" id="3.40.50.720">
    <property type="entry name" value="NAD(P)-binding Rossmann-like Domain"/>
    <property type="match status" value="2"/>
</dbReference>
<comment type="pathway">
    <text evidence="5">Cofactor biosynthesis; pyridoxine 5'-phosphate biosynthesis; pyridoxine 5'-phosphate from D-erythrose 4-phosphate: step 2/5.</text>
</comment>
<evidence type="ECO:0000259" key="8">
    <source>
        <dbReference type="Pfam" id="PF11890"/>
    </source>
</evidence>
<dbReference type="InterPro" id="IPR036291">
    <property type="entry name" value="NAD(P)-bd_dom_sf"/>
</dbReference>
<dbReference type="InterPro" id="IPR020921">
    <property type="entry name" value="Erythronate-4-P_DHase"/>
</dbReference>
<dbReference type="Pfam" id="PF02826">
    <property type="entry name" value="2-Hacid_dh_C"/>
    <property type="match status" value="1"/>
</dbReference>
<dbReference type="Proteomes" id="UP001249020">
    <property type="component" value="Unassembled WGS sequence"/>
</dbReference>
<evidence type="ECO:0000259" key="6">
    <source>
        <dbReference type="Pfam" id="PF00389"/>
    </source>
</evidence>
<evidence type="ECO:0000256" key="1">
    <source>
        <dbReference type="ARBA" id="ARBA00022490"/>
    </source>
</evidence>
<comment type="caution">
    <text evidence="9">The sequence shown here is derived from an EMBL/GenBank/DDBJ whole genome shotgun (WGS) entry which is preliminary data.</text>
</comment>
<dbReference type="InterPro" id="IPR029753">
    <property type="entry name" value="D-isomer_DH_CS"/>
</dbReference>
<proteinExistence type="inferred from homology"/>
<dbReference type="PANTHER" id="PTHR42938">
    <property type="entry name" value="FORMATE DEHYDROGENASE 1"/>
    <property type="match status" value="1"/>
</dbReference>
<dbReference type="PANTHER" id="PTHR42938:SF9">
    <property type="entry name" value="FORMATE DEHYDROGENASE 1"/>
    <property type="match status" value="1"/>
</dbReference>
<dbReference type="SUPFAM" id="SSF52283">
    <property type="entry name" value="Formate/glycerate dehydrogenase catalytic domain-like"/>
    <property type="match status" value="1"/>
</dbReference>
<sequence length="382" mass="42432">MKIIYDNAMPYADEFFSDLGVAESFTAGELRTDQLRDVDALFVRSTTKVDGQLLSEATRLRFVATATAGFNHLDTSLLKERGIKWYAAGGCNAVAVAEYVLNAIYHLAKQDGFIPQDKTVAIVGAGNVGSAVAERLRILGISCALYDPPLEKSGDPRAFVSFDSVMQADVICLHTPLVDEGEFPTRDMFELSRLSQLRKSQYLINACRGEVVNNQDLLSLFEQGRALNIVLDVWEHEPLIEKRLIPYLRLATAHIAGHSIEGKARGTSMVYDAFCAFSGTPITKQLSDYLPIDDRVIALDSKEDSFHQVFHMLKHMYDIEKDDGNFRSRMAKSEAFAEIRQNYPQRRECSAAKVHFNGAQSETNNNKTMVSTAAALGFLIAN</sequence>
<feature type="binding site" evidence="5">
    <location>
        <position position="257"/>
    </location>
    <ligand>
        <name>NAD(+)</name>
        <dbReference type="ChEBI" id="CHEBI:57540"/>
    </ligand>
</feature>
<dbReference type="InterPro" id="IPR038251">
    <property type="entry name" value="PdxB_dimer_sf"/>
</dbReference>
<dbReference type="GO" id="GO:0036001">
    <property type="term" value="P:'de novo' pyridoxal 5'-phosphate biosynthetic process"/>
    <property type="evidence" value="ECO:0007669"/>
    <property type="project" value="TreeGrafter"/>
</dbReference>
<feature type="active site" evidence="5">
    <location>
        <position position="208"/>
    </location>
</feature>
<dbReference type="CDD" id="cd12158">
    <property type="entry name" value="ErythrP_dh"/>
    <property type="match status" value="1"/>
</dbReference>
<feature type="binding site" evidence="5">
    <location>
        <position position="175"/>
    </location>
    <ligand>
        <name>NAD(+)</name>
        <dbReference type="ChEBI" id="CHEBI:57540"/>
    </ligand>
</feature>
<dbReference type="PROSITE" id="PS00671">
    <property type="entry name" value="D_2_HYDROXYACID_DH_3"/>
    <property type="match status" value="1"/>
</dbReference>
<dbReference type="InterPro" id="IPR006140">
    <property type="entry name" value="D-isomer_DH_NAD-bd"/>
</dbReference>
<protein>
    <recommendedName>
        <fullName evidence="5">Erythronate-4-phosphate dehydrogenase</fullName>
        <ecNumber evidence="5">1.1.1.290</ecNumber>
    </recommendedName>
</protein>
<dbReference type="Pfam" id="PF11890">
    <property type="entry name" value="DUF3410"/>
    <property type="match status" value="1"/>
</dbReference>
<keyword evidence="1 5" id="KW-0963">Cytoplasm</keyword>
<dbReference type="SUPFAM" id="SSF51735">
    <property type="entry name" value="NAD(P)-binding Rossmann-fold domains"/>
    <property type="match status" value="1"/>
</dbReference>
<comment type="similarity">
    <text evidence="5">Belongs to the D-isomer specific 2-hydroxyacid dehydrogenase family. PdxB subfamily.</text>
</comment>
<feature type="binding site" evidence="5">
    <location>
        <position position="232"/>
    </location>
    <ligand>
        <name>NAD(+)</name>
        <dbReference type="ChEBI" id="CHEBI:57540"/>
    </ligand>
</feature>
<evidence type="ECO:0000256" key="4">
    <source>
        <dbReference type="ARBA" id="ARBA00023096"/>
    </source>
</evidence>
<evidence type="ECO:0000256" key="2">
    <source>
        <dbReference type="ARBA" id="ARBA00023002"/>
    </source>
</evidence>
<dbReference type="AlphaFoldDB" id="A0AAW8QZ72"/>
<feature type="domain" description="D-isomer specific 2-hydroxyacid dehydrogenase catalytic" evidence="6">
    <location>
        <begin position="4"/>
        <end position="282"/>
    </location>
</feature>
<dbReference type="EC" id="1.1.1.290" evidence="5"/>
<organism evidence="9 10">
    <name type="scientific">Brumicola blandensis</name>
    <dbReference type="NCBI Taxonomy" id="3075611"/>
    <lineage>
        <taxon>Bacteria</taxon>
        <taxon>Pseudomonadati</taxon>
        <taxon>Pseudomonadota</taxon>
        <taxon>Gammaproteobacteria</taxon>
        <taxon>Alteromonadales</taxon>
        <taxon>Alteromonadaceae</taxon>
        <taxon>Brumicola</taxon>
    </lineage>
</organism>
<evidence type="ECO:0000313" key="9">
    <source>
        <dbReference type="EMBL" id="MDT0581900.1"/>
    </source>
</evidence>
<comment type="function">
    <text evidence="5">Catalyzes the oxidation of erythronate-4-phosphate to 3-hydroxy-2-oxo-4-phosphonooxybutanoate.</text>
</comment>
<feature type="binding site" evidence="5">
    <location>
        <position position="45"/>
    </location>
    <ligand>
        <name>substrate</name>
    </ligand>
</feature>
<accession>A0AAW8QZ72</accession>
<keyword evidence="2 5" id="KW-0560">Oxidoreductase</keyword>
<dbReference type="GO" id="GO:0033711">
    <property type="term" value="F:4-phosphoerythronate dehydrogenase activity"/>
    <property type="evidence" value="ECO:0007669"/>
    <property type="project" value="UniProtKB-EC"/>
</dbReference>
<dbReference type="GO" id="GO:0005829">
    <property type="term" value="C:cytosol"/>
    <property type="evidence" value="ECO:0007669"/>
    <property type="project" value="TreeGrafter"/>
</dbReference>
<gene>
    <name evidence="5" type="primary">pdxB</name>
    <name evidence="9" type="ORF">RM544_05080</name>
</gene>
<evidence type="ECO:0000259" key="7">
    <source>
        <dbReference type="Pfam" id="PF02826"/>
    </source>
</evidence>
<feature type="domain" description="D-isomer specific 2-hydroxyacid dehydrogenase NAD-binding" evidence="7">
    <location>
        <begin position="115"/>
        <end position="255"/>
    </location>
</feature>
<reference evidence="9 10" key="1">
    <citation type="submission" date="2023-09" db="EMBL/GenBank/DDBJ databases">
        <authorList>
            <person name="Rey-Velasco X."/>
        </authorList>
    </citation>
    <scope>NUCLEOTIDE SEQUENCE [LARGE SCALE GENOMIC DNA]</scope>
    <source>
        <strain evidence="9 10">W409</strain>
    </source>
</reference>
<evidence type="ECO:0000256" key="5">
    <source>
        <dbReference type="HAMAP-Rule" id="MF_01825"/>
    </source>
</evidence>
<dbReference type="Gene3D" id="3.30.1370.170">
    <property type="match status" value="1"/>
</dbReference>
<dbReference type="HAMAP" id="MF_01825">
    <property type="entry name" value="PdxB"/>
    <property type="match status" value="1"/>
</dbReference>
<evidence type="ECO:0000313" key="10">
    <source>
        <dbReference type="Proteomes" id="UP001249020"/>
    </source>
</evidence>
<keyword evidence="3 5" id="KW-0520">NAD</keyword>
<comment type="subunit">
    <text evidence="5">Homodimer.</text>
</comment>
<comment type="subcellular location">
    <subcellularLocation>
        <location evidence="5">Cytoplasm</location>
    </subcellularLocation>
</comment>
<dbReference type="InterPro" id="IPR006139">
    <property type="entry name" value="D-isomer_2_OHA_DH_cat_dom"/>
</dbReference>
<name>A0AAW8QZ72_9ALTE</name>
<dbReference type="RefSeq" id="WP_311360730.1">
    <property type="nucleotide sequence ID" value="NZ_JAVRIE010000001.1"/>
</dbReference>
<dbReference type="EMBL" id="JAVRIE010000001">
    <property type="protein sequence ID" value="MDT0581900.1"/>
    <property type="molecule type" value="Genomic_DNA"/>
</dbReference>
<dbReference type="Pfam" id="PF00389">
    <property type="entry name" value="2-Hacid_dh"/>
    <property type="match status" value="1"/>
</dbReference>